<dbReference type="SUPFAM" id="SSF56349">
    <property type="entry name" value="DNA breaking-rejoining enzymes"/>
    <property type="match status" value="1"/>
</dbReference>
<dbReference type="InterPro" id="IPR050090">
    <property type="entry name" value="Tyrosine_recombinase_XerCD"/>
</dbReference>
<dbReference type="PANTHER" id="PTHR30349:SF82">
    <property type="entry name" value="INTEGRASE_RECOMBINASE YOEC-RELATED"/>
    <property type="match status" value="1"/>
</dbReference>
<proteinExistence type="predicted"/>
<dbReference type="EMBL" id="LPVJ01000057">
    <property type="protein sequence ID" value="KUO95200.1"/>
    <property type="molecule type" value="Genomic_DNA"/>
</dbReference>
<dbReference type="Pfam" id="PF00589">
    <property type="entry name" value="Phage_integrase"/>
    <property type="match status" value="1"/>
</dbReference>
<dbReference type="CDD" id="cd01192">
    <property type="entry name" value="INT_C_like_3"/>
    <property type="match status" value="1"/>
</dbReference>
<dbReference type="GO" id="GO:0003677">
    <property type="term" value="F:DNA binding"/>
    <property type="evidence" value="ECO:0007669"/>
    <property type="project" value="InterPro"/>
</dbReference>
<evidence type="ECO:0000313" key="3">
    <source>
        <dbReference type="EMBL" id="KUO95200.1"/>
    </source>
</evidence>
<keyword evidence="1" id="KW-0233">DNA recombination</keyword>
<protein>
    <submittedName>
        <fullName evidence="3">Integrase</fullName>
    </submittedName>
</protein>
<name>A0A101XPJ2_9BACL</name>
<dbReference type="OrthoDB" id="9788852at2"/>
<dbReference type="InterPro" id="IPR013762">
    <property type="entry name" value="Integrase-like_cat_sf"/>
</dbReference>
<dbReference type="GO" id="GO:0006310">
    <property type="term" value="P:DNA recombination"/>
    <property type="evidence" value="ECO:0007669"/>
    <property type="project" value="UniProtKB-KW"/>
</dbReference>
<dbReference type="Proteomes" id="UP000053557">
    <property type="component" value="Unassembled WGS sequence"/>
</dbReference>
<dbReference type="Gene3D" id="1.10.443.10">
    <property type="entry name" value="Intergrase catalytic core"/>
    <property type="match status" value="1"/>
</dbReference>
<dbReference type="PROSITE" id="PS51898">
    <property type="entry name" value="TYR_RECOMBINASE"/>
    <property type="match status" value="1"/>
</dbReference>
<dbReference type="PANTHER" id="PTHR30349">
    <property type="entry name" value="PHAGE INTEGRASE-RELATED"/>
    <property type="match status" value="1"/>
</dbReference>
<dbReference type="AlphaFoldDB" id="A0A101XPJ2"/>
<comment type="caution">
    <text evidence="3">The sequence shown here is derived from an EMBL/GenBank/DDBJ whole genome shotgun (WGS) entry which is preliminary data.</text>
</comment>
<keyword evidence="4" id="KW-1185">Reference proteome</keyword>
<organism evidence="3 4">
    <name type="scientific">Ferroacidibacillus organovorans</name>
    <dbReference type="NCBI Taxonomy" id="1765683"/>
    <lineage>
        <taxon>Bacteria</taxon>
        <taxon>Bacillati</taxon>
        <taxon>Bacillota</taxon>
        <taxon>Bacilli</taxon>
        <taxon>Bacillales</taxon>
        <taxon>Alicyclobacillaceae</taxon>
        <taxon>Ferroacidibacillus</taxon>
    </lineage>
</organism>
<dbReference type="GO" id="GO:0015074">
    <property type="term" value="P:DNA integration"/>
    <property type="evidence" value="ECO:0007669"/>
    <property type="project" value="InterPro"/>
</dbReference>
<dbReference type="InterPro" id="IPR011010">
    <property type="entry name" value="DNA_brk_join_enz"/>
</dbReference>
<evidence type="ECO:0000256" key="1">
    <source>
        <dbReference type="ARBA" id="ARBA00023172"/>
    </source>
</evidence>
<dbReference type="InterPro" id="IPR002104">
    <property type="entry name" value="Integrase_catalytic"/>
</dbReference>
<reference evidence="3 4" key="1">
    <citation type="submission" date="2015-12" db="EMBL/GenBank/DDBJ databases">
        <title>Draft genome sequence of Acidibacillus ferrooxidans ITV001, isolated from a chalcopyrite acid mine drainage site in Brazil.</title>
        <authorList>
            <person name="Dall'Agnol H."/>
            <person name="Nancucheo I."/>
            <person name="Johnson B."/>
            <person name="Oliveira R."/>
            <person name="Leite L."/>
            <person name="Pylro V."/>
            <person name="Nunes G.L."/>
            <person name="Tzotzos G."/>
            <person name="Fernandes G.R."/>
            <person name="Dutra J."/>
            <person name="Orellana S.C."/>
            <person name="Oliveira G."/>
        </authorList>
    </citation>
    <scope>NUCLEOTIDE SEQUENCE [LARGE SCALE GENOMIC DNA]</scope>
    <source>
        <strain evidence="4">ITV01</strain>
    </source>
</reference>
<feature type="domain" description="Tyr recombinase" evidence="2">
    <location>
        <begin position="1"/>
        <end position="171"/>
    </location>
</feature>
<evidence type="ECO:0000313" key="4">
    <source>
        <dbReference type="Proteomes" id="UP000053557"/>
    </source>
</evidence>
<gene>
    <name evidence="3" type="ORF">ATW55_15410</name>
</gene>
<accession>A0A101XPJ2</accession>
<evidence type="ECO:0000259" key="2">
    <source>
        <dbReference type="PROSITE" id="PS51898"/>
    </source>
</evidence>
<sequence>MKRVLKGGPGGLRDATLFTLGINSGLRISDLLALHIGDVQDEQKRIKERIEIRERKTGKIKDFPMGKTAKKALAEYLAQRPDAQLEEPLFLSKQKRPLSRSQAWFVLSQAAQAVGIKERIGTHTLRKTFGYHAHQSGVDITRIQKLLNHSAPSVTLAYIGITQDELDDVYLTLEL</sequence>